<dbReference type="AlphaFoldDB" id="A0A1W1XSK5"/>
<evidence type="ECO:0008006" key="3">
    <source>
        <dbReference type="Google" id="ProtNLM"/>
    </source>
</evidence>
<dbReference type="PROSITE" id="PS51257">
    <property type="entry name" value="PROKAR_LIPOPROTEIN"/>
    <property type="match status" value="1"/>
</dbReference>
<name>A0A1W1XSK5_9NEIS</name>
<dbReference type="Proteomes" id="UP000192761">
    <property type="component" value="Unassembled WGS sequence"/>
</dbReference>
<dbReference type="RefSeq" id="WP_084091245.1">
    <property type="nucleotide sequence ID" value="NZ_FWXD01000015.1"/>
</dbReference>
<evidence type="ECO:0000313" key="2">
    <source>
        <dbReference type="Proteomes" id="UP000192761"/>
    </source>
</evidence>
<keyword evidence="2" id="KW-1185">Reference proteome</keyword>
<gene>
    <name evidence="1" type="ORF">SAMN02745857_02607</name>
</gene>
<accession>A0A1W1XSK5</accession>
<sequence>MKPLAVLLVCLLLVACGKFDDKLDGPSPVPEKNAEWRKYGTMPDFEMWVDAESVSHNADEDKGSPKYTYVWMWQKFKADQVDGQSKGKYRNKYTRQAIDCPSGRMAGIAVELRDEDGVEVARYDVPGYQWEFADQPADSYGGDFVRQVCKIMTDKEAKKKSEE</sequence>
<evidence type="ECO:0000313" key="1">
    <source>
        <dbReference type="EMBL" id="SMC26835.1"/>
    </source>
</evidence>
<protein>
    <recommendedName>
        <fullName evidence="3">Lipoprotein</fullName>
    </recommendedName>
</protein>
<dbReference type="OrthoDB" id="9132337at2"/>
<proteinExistence type="predicted"/>
<dbReference type="EMBL" id="FWXD01000015">
    <property type="protein sequence ID" value="SMC26835.1"/>
    <property type="molecule type" value="Genomic_DNA"/>
</dbReference>
<organism evidence="1 2">
    <name type="scientific">Andreprevotia lacus DSM 23236</name>
    <dbReference type="NCBI Taxonomy" id="1121001"/>
    <lineage>
        <taxon>Bacteria</taxon>
        <taxon>Pseudomonadati</taxon>
        <taxon>Pseudomonadota</taxon>
        <taxon>Betaproteobacteria</taxon>
        <taxon>Neisseriales</taxon>
        <taxon>Chitinibacteraceae</taxon>
        <taxon>Andreprevotia</taxon>
    </lineage>
</organism>
<reference evidence="1 2" key="1">
    <citation type="submission" date="2017-04" db="EMBL/GenBank/DDBJ databases">
        <authorList>
            <person name="Afonso C.L."/>
            <person name="Miller P.J."/>
            <person name="Scott M.A."/>
            <person name="Spackman E."/>
            <person name="Goraichik I."/>
            <person name="Dimitrov K.M."/>
            <person name="Suarez D.L."/>
            <person name="Swayne D.E."/>
        </authorList>
    </citation>
    <scope>NUCLEOTIDE SEQUENCE [LARGE SCALE GENOMIC DNA]</scope>
    <source>
        <strain evidence="1 2">DSM 23236</strain>
    </source>
</reference>
<dbReference type="STRING" id="1121001.SAMN02745857_02607"/>